<dbReference type="SUPFAM" id="SSF56672">
    <property type="entry name" value="DNA/RNA polymerases"/>
    <property type="match status" value="1"/>
</dbReference>
<keyword evidence="2" id="KW-1185">Reference proteome</keyword>
<gene>
    <name evidence="1" type="ORF">EPI10_016063</name>
</gene>
<sequence length="169" mass="18960">MDWLALDNAMINCKKRISLEAVGGEIVNVEVGRSEWSTNIISTMYAWGLIRNGYLAYILDSESEYPSWIKSLHIENSQIYPKELLGFLLEREAEFVIEVASGIAPISIALYGMNLAELSASSWGAPILFVKNKEKKTRDCGVSLFSKIDLRSGYCQLRLKESDVPKTAF</sequence>
<name>A0A5B6VM52_9ROSI</name>
<dbReference type="PANTHER" id="PTHR15503:SF45">
    <property type="entry name" value="RNA-DIRECTED DNA POLYMERASE HOMOLOG"/>
    <property type="match status" value="1"/>
</dbReference>
<dbReference type="InterPro" id="IPR032567">
    <property type="entry name" value="RTL1-rel"/>
</dbReference>
<dbReference type="PANTHER" id="PTHR15503">
    <property type="entry name" value="LDOC1 RELATED"/>
    <property type="match status" value="1"/>
</dbReference>
<reference evidence="2" key="1">
    <citation type="journal article" date="2019" name="Plant Biotechnol. J.">
        <title>Genome sequencing of the Australian wild diploid species Gossypium australe highlights disease resistance and delayed gland morphogenesis.</title>
        <authorList>
            <person name="Cai Y."/>
            <person name="Cai X."/>
            <person name="Wang Q."/>
            <person name="Wang P."/>
            <person name="Zhang Y."/>
            <person name="Cai C."/>
            <person name="Xu Y."/>
            <person name="Wang K."/>
            <person name="Zhou Z."/>
            <person name="Wang C."/>
            <person name="Geng S."/>
            <person name="Li B."/>
            <person name="Dong Q."/>
            <person name="Hou Y."/>
            <person name="Wang H."/>
            <person name="Ai P."/>
            <person name="Liu Z."/>
            <person name="Yi F."/>
            <person name="Sun M."/>
            <person name="An G."/>
            <person name="Cheng J."/>
            <person name="Zhang Y."/>
            <person name="Shi Q."/>
            <person name="Xie Y."/>
            <person name="Shi X."/>
            <person name="Chang Y."/>
            <person name="Huang F."/>
            <person name="Chen Y."/>
            <person name="Hong S."/>
            <person name="Mi L."/>
            <person name="Sun Q."/>
            <person name="Zhang L."/>
            <person name="Zhou B."/>
            <person name="Peng R."/>
            <person name="Zhang X."/>
            <person name="Liu F."/>
        </authorList>
    </citation>
    <scope>NUCLEOTIDE SEQUENCE [LARGE SCALE GENOMIC DNA]</scope>
    <source>
        <strain evidence="2">cv. PA1801</strain>
    </source>
</reference>
<dbReference type="EMBL" id="SMMG02000006">
    <property type="protein sequence ID" value="KAA3470349.1"/>
    <property type="molecule type" value="Genomic_DNA"/>
</dbReference>
<comment type="caution">
    <text evidence="1">The sequence shown here is derived from an EMBL/GenBank/DDBJ whole genome shotgun (WGS) entry which is preliminary data.</text>
</comment>
<accession>A0A5B6VM52</accession>
<dbReference type="InterPro" id="IPR043502">
    <property type="entry name" value="DNA/RNA_pol_sf"/>
</dbReference>
<proteinExistence type="predicted"/>
<dbReference type="Gene3D" id="3.10.10.10">
    <property type="entry name" value="HIV Type 1 Reverse Transcriptase, subunit A, domain 1"/>
    <property type="match status" value="1"/>
</dbReference>
<dbReference type="Proteomes" id="UP000325315">
    <property type="component" value="Unassembled WGS sequence"/>
</dbReference>
<evidence type="ECO:0000313" key="2">
    <source>
        <dbReference type="Proteomes" id="UP000325315"/>
    </source>
</evidence>
<evidence type="ECO:0000313" key="1">
    <source>
        <dbReference type="EMBL" id="KAA3470349.1"/>
    </source>
</evidence>
<protein>
    <submittedName>
        <fullName evidence="1">Retrotransposon protein</fullName>
    </submittedName>
</protein>
<dbReference type="OrthoDB" id="2431547at2759"/>
<dbReference type="AlphaFoldDB" id="A0A5B6VM52"/>
<organism evidence="1 2">
    <name type="scientific">Gossypium australe</name>
    <dbReference type="NCBI Taxonomy" id="47621"/>
    <lineage>
        <taxon>Eukaryota</taxon>
        <taxon>Viridiplantae</taxon>
        <taxon>Streptophyta</taxon>
        <taxon>Embryophyta</taxon>
        <taxon>Tracheophyta</taxon>
        <taxon>Spermatophyta</taxon>
        <taxon>Magnoliopsida</taxon>
        <taxon>eudicotyledons</taxon>
        <taxon>Gunneridae</taxon>
        <taxon>Pentapetalae</taxon>
        <taxon>rosids</taxon>
        <taxon>malvids</taxon>
        <taxon>Malvales</taxon>
        <taxon>Malvaceae</taxon>
        <taxon>Malvoideae</taxon>
        <taxon>Gossypium</taxon>
    </lineage>
</organism>